<dbReference type="AlphaFoldDB" id="C7XW35"/>
<organism evidence="2 3">
    <name type="scientific">Limosilactobacillus coleohominis 101-4-CHN</name>
    <dbReference type="NCBI Taxonomy" id="575594"/>
    <lineage>
        <taxon>Bacteria</taxon>
        <taxon>Bacillati</taxon>
        <taxon>Bacillota</taxon>
        <taxon>Bacilli</taxon>
        <taxon>Lactobacillales</taxon>
        <taxon>Lactobacillaceae</taxon>
        <taxon>Limosilactobacillus</taxon>
    </lineage>
</organism>
<feature type="transmembrane region" description="Helical" evidence="1">
    <location>
        <begin position="231"/>
        <end position="252"/>
    </location>
</feature>
<feature type="transmembrane region" description="Helical" evidence="1">
    <location>
        <begin position="40"/>
        <end position="59"/>
    </location>
</feature>
<feature type="transmembrane region" description="Helical" evidence="1">
    <location>
        <begin position="152"/>
        <end position="173"/>
    </location>
</feature>
<dbReference type="HOGENOM" id="CLU_032630_1_0_9"/>
<dbReference type="STRING" id="575594.HMPREF0501_00929"/>
<keyword evidence="1" id="KW-0812">Transmembrane</keyword>
<feature type="transmembrane region" description="Helical" evidence="1">
    <location>
        <begin position="185"/>
        <end position="210"/>
    </location>
</feature>
<reference evidence="2 3" key="1">
    <citation type="submission" date="2009-06" db="EMBL/GenBank/DDBJ databases">
        <title>The Genome Sequence of Lactobacillus coleohominis strain 101-4-CHN.</title>
        <authorList>
            <consortium name="The Broad Institute Genome Sequencing Platform"/>
            <person name="Ward D."/>
            <person name="Young S.K."/>
            <person name="Zeng Q."/>
            <person name="Koehrsen M."/>
            <person name="Alvarado L."/>
            <person name="Berlin A."/>
            <person name="Borenstein D."/>
            <person name="Chen Z."/>
            <person name="Engels R."/>
            <person name="Freedman E."/>
            <person name="Gellesch M."/>
            <person name="Goldberg J."/>
            <person name="Griggs A."/>
            <person name="Gujja S."/>
            <person name="Heiman D."/>
            <person name="Hepburn T."/>
            <person name="Howarth C."/>
            <person name="Jen D."/>
            <person name="Larson L."/>
            <person name="Lewis B."/>
            <person name="Mehta T."/>
            <person name="Park D."/>
            <person name="Pearson M."/>
            <person name="Roberts A."/>
            <person name="Saif S."/>
            <person name="Shea T."/>
            <person name="Shenoy N."/>
            <person name="Sisk P."/>
            <person name="Stolte C."/>
            <person name="Sykes S."/>
            <person name="Walk T."/>
            <person name="White J."/>
            <person name="Yandava C."/>
            <person name="Liu Y."/>
            <person name="Xu Q."/>
            <person name="Lander E."/>
            <person name="Nusbaum C."/>
            <person name="Galagan J."/>
            <person name="Birren B."/>
        </authorList>
    </citation>
    <scope>NUCLEOTIDE SEQUENCE [LARGE SCALE GENOMIC DNA]</scope>
    <source>
        <strain evidence="2 3">101-4-CHN</strain>
    </source>
</reference>
<gene>
    <name evidence="2" type="ORF">HMPREF0501_00929</name>
</gene>
<sequence length="403" mass="46199">MKKVLINLYNFEFDGQFIYEIAFVYNTFLTFLSGTTATEYLSGQIIHLLSYLGIALVLYKIFFLDKINLKWLLLGVVILSLLVLTWRTSKDFSLFTMGIFILGGRDVNFTRVVHLFFYVTVILLIGIMLMSGIGIIRNLVYHRSGVIRQSLGITYPTDLAAHILYAVLAYTYLRFAKINWKDYSLLILIAILVYWITQARLNTICILSIIPTVYIGKMARKGNSICKFISSFYWTIPVTSAYLIFMLSYFYISSNKIFEKVNNLLSNRLYLGHKALRLYSVSIFGTHMRESGWGGIEGLKMMEHNTGRYFFVDSSFIRMFILYGLIMGIIILIIMTIISWLSIQRGSYNLASIIVILSMSAVIEQHLLEIAFNPFFISLIPILSSISLKGSNNFGKIYSKSHK</sequence>
<dbReference type="RefSeq" id="WP_006916749.1">
    <property type="nucleotide sequence ID" value="NZ_GG698803.1"/>
</dbReference>
<dbReference type="EMBL" id="GG698803">
    <property type="protein sequence ID" value="EEU30551.1"/>
    <property type="molecule type" value="Genomic_DNA"/>
</dbReference>
<keyword evidence="3" id="KW-1185">Reference proteome</keyword>
<protein>
    <recommendedName>
        <fullName evidence="4">O-antigen polymerase</fullName>
    </recommendedName>
</protein>
<name>C7XW35_9LACO</name>
<keyword evidence="1" id="KW-1133">Transmembrane helix</keyword>
<evidence type="ECO:0008006" key="4">
    <source>
        <dbReference type="Google" id="ProtNLM"/>
    </source>
</evidence>
<evidence type="ECO:0000313" key="3">
    <source>
        <dbReference type="Proteomes" id="UP000003987"/>
    </source>
</evidence>
<proteinExistence type="predicted"/>
<feature type="transmembrane region" description="Helical" evidence="1">
    <location>
        <begin position="348"/>
        <end position="364"/>
    </location>
</feature>
<feature type="transmembrane region" description="Helical" evidence="1">
    <location>
        <begin position="320"/>
        <end position="341"/>
    </location>
</feature>
<accession>C7XW35</accession>
<dbReference type="Proteomes" id="UP000003987">
    <property type="component" value="Unassembled WGS sequence"/>
</dbReference>
<dbReference type="OrthoDB" id="2085113at2"/>
<keyword evidence="1" id="KW-0472">Membrane</keyword>
<evidence type="ECO:0000256" key="1">
    <source>
        <dbReference type="SAM" id="Phobius"/>
    </source>
</evidence>
<feature type="transmembrane region" description="Helical" evidence="1">
    <location>
        <begin position="115"/>
        <end position="140"/>
    </location>
</feature>
<feature type="transmembrane region" description="Helical" evidence="1">
    <location>
        <begin position="370"/>
        <end position="388"/>
    </location>
</feature>
<feature type="transmembrane region" description="Helical" evidence="1">
    <location>
        <begin position="71"/>
        <end position="88"/>
    </location>
</feature>
<evidence type="ECO:0000313" key="2">
    <source>
        <dbReference type="EMBL" id="EEU30551.1"/>
    </source>
</evidence>